<evidence type="ECO:0000313" key="6">
    <source>
        <dbReference type="EMBL" id="PWK47758.1"/>
    </source>
</evidence>
<dbReference type="InterPro" id="IPR025110">
    <property type="entry name" value="AMP-bd_C"/>
</dbReference>
<dbReference type="Pfam" id="PF00668">
    <property type="entry name" value="Condensation"/>
    <property type="match status" value="1"/>
</dbReference>
<dbReference type="InterPro" id="IPR020806">
    <property type="entry name" value="PKS_PP-bd"/>
</dbReference>
<feature type="region of interest" description="Disordered" evidence="4">
    <location>
        <begin position="1033"/>
        <end position="1052"/>
    </location>
</feature>
<evidence type="ECO:0000256" key="4">
    <source>
        <dbReference type="SAM" id="MobiDB-lite"/>
    </source>
</evidence>
<keyword evidence="7" id="KW-1185">Reference proteome</keyword>
<evidence type="ECO:0000313" key="7">
    <source>
        <dbReference type="Proteomes" id="UP000245697"/>
    </source>
</evidence>
<comment type="caution">
    <text evidence="6">The sequence shown here is derived from an EMBL/GenBank/DDBJ whole genome shotgun (WGS) entry which is preliminary data.</text>
</comment>
<dbReference type="GO" id="GO:0008610">
    <property type="term" value="P:lipid biosynthetic process"/>
    <property type="evidence" value="ECO:0007669"/>
    <property type="project" value="UniProtKB-ARBA"/>
</dbReference>
<dbReference type="CDD" id="cd05930">
    <property type="entry name" value="A_NRPS"/>
    <property type="match status" value="1"/>
</dbReference>
<dbReference type="InterPro" id="IPR001242">
    <property type="entry name" value="Condensation_dom"/>
</dbReference>
<gene>
    <name evidence="6" type="ORF">BC793_107368</name>
</gene>
<dbReference type="Pfam" id="PF13193">
    <property type="entry name" value="AMP-binding_C"/>
    <property type="match status" value="1"/>
</dbReference>
<dbReference type="InterPro" id="IPR036736">
    <property type="entry name" value="ACP-like_sf"/>
</dbReference>
<dbReference type="SUPFAM" id="SSF52777">
    <property type="entry name" value="CoA-dependent acyltransferases"/>
    <property type="match status" value="2"/>
</dbReference>
<dbReference type="OrthoDB" id="2472181at2"/>
<dbReference type="GO" id="GO:0031177">
    <property type="term" value="F:phosphopantetheine binding"/>
    <property type="evidence" value="ECO:0007669"/>
    <property type="project" value="InterPro"/>
</dbReference>
<organism evidence="6 7">
    <name type="scientific">Actinoplanes xinjiangensis</name>
    <dbReference type="NCBI Taxonomy" id="512350"/>
    <lineage>
        <taxon>Bacteria</taxon>
        <taxon>Bacillati</taxon>
        <taxon>Actinomycetota</taxon>
        <taxon>Actinomycetes</taxon>
        <taxon>Micromonosporales</taxon>
        <taxon>Micromonosporaceae</taxon>
        <taxon>Actinoplanes</taxon>
    </lineage>
</organism>
<dbReference type="Gene3D" id="3.30.559.30">
    <property type="entry name" value="Nonribosomal peptide synthetase, condensation domain"/>
    <property type="match status" value="1"/>
</dbReference>
<dbReference type="SUPFAM" id="SSF56801">
    <property type="entry name" value="Acetyl-CoA synthetase-like"/>
    <property type="match status" value="1"/>
</dbReference>
<dbReference type="CDD" id="cd19531">
    <property type="entry name" value="LCL_NRPS-like"/>
    <property type="match status" value="1"/>
</dbReference>
<proteinExistence type="predicted"/>
<dbReference type="InterPro" id="IPR020845">
    <property type="entry name" value="AMP-binding_CS"/>
</dbReference>
<dbReference type="RefSeq" id="WP_109593918.1">
    <property type="nucleotide sequence ID" value="NZ_BONA01000041.1"/>
</dbReference>
<dbReference type="InterPro" id="IPR009081">
    <property type="entry name" value="PP-bd_ACP"/>
</dbReference>
<dbReference type="InterPro" id="IPR000873">
    <property type="entry name" value="AMP-dep_synth/lig_dom"/>
</dbReference>
<dbReference type="SMART" id="SM00823">
    <property type="entry name" value="PKS_PP"/>
    <property type="match status" value="1"/>
</dbReference>
<dbReference type="NCBIfam" id="TIGR01733">
    <property type="entry name" value="AA-adenyl-dom"/>
    <property type="match status" value="1"/>
</dbReference>
<feature type="domain" description="Carrier" evidence="5">
    <location>
        <begin position="952"/>
        <end position="1026"/>
    </location>
</feature>
<dbReference type="PROSITE" id="PS50075">
    <property type="entry name" value="CARRIER"/>
    <property type="match status" value="1"/>
</dbReference>
<dbReference type="InterPro" id="IPR042099">
    <property type="entry name" value="ANL_N_sf"/>
</dbReference>
<evidence type="ECO:0000256" key="3">
    <source>
        <dbReference type="ARBA" id="ARBA00022553"/>
    </source>
</evidence>
<name>A0A316FFS0_9ACTN</name>
<dbReference type="Gene3D" id="3.30.559.10">
    <property type="entry name" value="Chloramphenicol acetyltransferase-like domain"/>
    <property type="match status" value="1"/>
</dbReference>
<dbReference type="PANTHER" id="PTHR45527">
    <property type="entry name" value="NONRIBOSOMAL PEPTIDE SYNTHETASE"/>
    <property type="match status" value="1"/>
</dbReference>
<evidence type="ECO:0000259" key="5">
    <source>
        <dbReference type="PROSITE" id="PS50075"/>
    </source>
</evidence>
<dbReference type="GO" id="GO:0005829">
    <property type="term" value="C:cytosol"/>
    <property type="evidence" value="ECO:0007669"/>
    <property type="project" value="TreeGrafter"/>
</dbReference>
<dbReference type="GO" id="GO:0043041">
    <property type="term" value="P:amino acid activation for nonribosomal peptide biosynthetic process"/>
    <property type="evidence" value="ECO:0007669"/>
    <property type="project" value="TreeGrafter"/>
</dbReference>
<dbReference type="Gene3D" id="3.30.300.30">
    <property type="match status" value="1"/>
</dbReference>
<dbReference type="PROSITE" id="PS00455">
    <property type="entry name" value="AMP_BINDING"/>
    <property type="match status" value="1"/>
</dbReference>
<dbReference type="InterPro" id="IPR045851">
    <property type="entry name" value="AMP-bd_C_sf"/>
</dbReference>
<reference evidence="6 7" key="1">
    <citation type="submission" date="2018-05" db="EMBL/GenBank/DDBJ databases">
        <title>Genomic Encyclopedia of Archaeal and Bacterial Type Strains, Phase II (KMG-II): from individual species to whole genera.</title>
        <authorList>
            <person name="Goeker M."/>
        </authorList>
    </citation>
    <scope>NUCLEOTIDE SEQUENCE [LARGE SCALE GENOMIC DNA]</scope>
    <source>
        <strain evidence="6 7">DSM 45184</strain>
    </source>
</reference>
<dbReference type="SUPFAM" id="SSF47336">
    <property type="entry name" value="ACP-like"/>
    <property type="match status" value="1"/>
</dbReference>
<accession>A0A316FFS0</accession>
<dbReference type="PANTHER" id="PTHR45527:SF1">
    <property type="entry name" value="FATTY ACID SYNTHASE"/>
    <property type="match status" value="1"/>
</dbReference>
<evidence type="ECO:0000256" key="2">
    <source>
        <dbReference type="ARBA" id="ARBA00022450"/>
    </source>
</evidence>
<keyword evidence="3" id="KW-0597">Phosphoprotein</keyword>
<dbReference type="FunFam" id="2.30.38.10:FF:000001">
    <property type="entry name" value="Non-ribosomal peptide synthetase PvdI"/>
    <property type="match status" value="1"/>
</dbReference>
<feature type="compositionally biased region" description="Basic residues" evidence="4">
    <location>
        <begin position="1040"/>
        <end position="1052"/>
    </location>
</feature>
<dbReference type="GO" id="GO:0044550">
    <property type="term" value="P:secondary metabolite biosynthetic process"/>
    <property type="evidence" value="ECO:0007669"/>
    <property type="project" value="TreeGrafter"/>
</dbReference>
<dbReference type="Pfam" id="PF00550">
    <property type="entry name" value="PP-binding"/>
    <property type="match status" value="1"/>
</dbReference>
<evidence type="ECO:0000256" key="1">
    <source>
        <dbReference type="ARBA" id="ARBA00001957"/>
    </source>
</evidence>
<dbReference type="Gene3D" id="3.40.50.12780">
    <property type="entry name" value="N-terminal domain of ligase-like"/>
    <property type="match status" value="1"/>
</dbReference>
<dbReference type="InterPro" id="IPR010071">
    <property type="entry name" value="AA_adenyl_dom"/>
</dbReference>
<dbReference type="InterPro" id="IPR023213">
    <property type="entry name" value="CAT-like_dom_sf"/>
</dbReference>
<keyword evidence="2" id="KW-0596">Phosphopantetheine</keyword>
<protein>
    <submittedName>
        <fullName evidence="6">Amino acid adenylation domain-containing protein</fullName>
    </submittedName>
</protein>
<dbReference type="EMBL" id="QGGR01000007">
    <property type="protein sequence ID" value="PWK47758.1"/>
    <property type="molecule type" value="Genomic_DNA"/>
</dbReference>
<dbReference type="Pfam" id="PF00501">
    <property type="entry name" value="AMP-binding"/>
    <property type="match status" value="1"/>
</dbReference>
<sequence length="1052" mass="112048">MPSGKTTAGSRLLPLSFAQQALWLLDRMHPNQSQYHVPVVVRLHGDLDAEALRRALTRVADRHEVLRTVFPSVDGEPYQQVLPAESVPLAVADVRDREPGAAEAIARGWAEEPFDLAADRPLRAGLVRVADDEHLLVVVLHHIACDGQSMHVFFGELGRYYPAGAEPEPLTAGFADHAVEQRAAGVDGGAIGWWRDHLAGAPAALALPTDHPRPAVRSGRGATHTVGMPTALVADASALARQLRTTPFVVMTAAYAALLGRLTGGREVLIGTPVEGRSDERFEPLIGFFVNTVALRADLSGDPGFGELVRRVRSATLDAVEHAGVPFDAVVRALRLDRDPATVPLVQALITFESRPFAELRLPGLRTEVRPMFTGTAKFDLDVMIVRAPGDSGDFDVHLTYNTDLFEPGTITAFAERLLGVIAAGVADPALPLHRLPVLTAAERAVAAADDPGDRPPVTEWVRRHAVTRPTDPAVDAPGGTLSYAELDRRADAVADRVTGGVVGILLPRGPALVTAMLGVLRSGAAYLPLDLTHPSGHLRRVLAAAGARQVLTDEDNAARLDGTGAEAVLIEFDSQRSGRYAHPHPDDLAYVIFTSGSTGEPKGVGVPHRALANHALAIRDVFTLTGDDRVLQFAGAAFDVAAEELFPTWAAGACVVLCEQPPPPERLTGLLDARDVTVANLPSSYWQRWTAAIAQGDTPPPRTLRLLVVGSEPVDPSALRAWQEFSTVPVINAYGLTETTITSLTHPVTGSTGGAGVPVGTPISGVRAYVLDEHLNRVPAGVTGELYIGGAGLARGYLGRADLTAERFLPDPYAVAPGSRMHRTGDLARRRHDGAVEVLGRADAQLKVRGHRIEPGEVESGICTHPDVIQAAVVARAGVDGTARLAAYVVTHSGTVPEDLRQHLSALIPVYLIPDSFTCLPLLPALPSGKVDRTALPDPQPPVTRGIGRTEAGTATEHLLATVWRDVLGLDRVGTDDNFFDLGGTSYTLATVHARLGEHFDGLPLIALYEHPTISALAGHLTHTGERTVAAGDADARHIGRSRLHRRRQGR</sequence>
<dbReference type="AlphaFoldDB" id="A0A316FFS0"/>
<dbReference type="Gene3D" id="1.10.1200.10">
    <property type="entry name" value="ACP-like"/>
    <property type="match status" value="1"/>
</dbReference>
<dbReference type="GO" id="GO:0003824">
    <property type="term" value="F:catalytic activity"/>
    <property type="evidence" value="ECO:0007669"/>
    <property type="project" value="InterPro"/>
</dbReference>
<comment type="cofactor">
    <cofactor evidence="1">
        <name>pantetheine 4'-phosphate</name>
        <dbReference type="ChEBI" id="CHEBI:47942"/>
    </cofactor>
</comment>
<dbReference type="Proteomes" id="UP000245697">
    <property type="component" value="Unassembled WGS sequence"/>
</dbReference>